<keyword evidence="1" id="KW-0732">Signal</keyword>
<gene>
    <name evidence="3" type="ORF">LO744_14170</name>
</gene>
<dbReference type="InterPro" id="IPR011055">
    <property type="entry name" value="Dup_hybrid_motif"/>
</dbReference>
<evidence type="ECO:0000313" key="4">
    <source>
        <dbReference type="Proteomes" id="UP001108025"/>
    </source>
</evidence>
<comment type="caution">
    <text evidence="3">The sequence shown here is derived from an EMBL/GenBank/DDBJ whole genome shotgun (WGS) entry which is preliminary data.</text>
</comment>
<feature type="chain" id="PRO_5040165255" evidence="1">
    <location>
        <begin position="20"/>
        <end position="142"/>
    </location>
</feature>
<evidence type="ECO:0000313" key="3">
    <source>
        <dbReference type="EMBL" id="MCD1118004.1"/>
    </source>
</evidence>
<keyword evidence="4" id="KW-1185">Reference proteome</keyword>
<reference evidence="3" key="1">
    <citation type="submission" date="2021-11" db="EMBL/GenBank/DDBJ databases">
        <title>Description of novel Chryseobacterium species.</title>
        <authorList>
            <person name="Saticioglu I.B."/>
            <person name="Ay H."/>
            <person name="Altun S."/>
            <person name="Duman M."/>
        </authorList>
    </citation>
    <scope>NUCLEOTIDE SEQUENCE</scope>
    <source>
        <strain evidence="3">C-17</strain>
    </source>
</reference>
<organism evidence="3 4">
    <name type="scientific">Chryseobacterium turcicum</name>
    <dbReference type="NCBI Taxonomy" id="2898076"/>
    <lineage>
        <taxon>Bacteria</taxon>
        <taxon>Pseudomonadati</taxon>
        <taxon>Bacteroidota</taxon>
        <taxon>Flavobacteriia</taxon>
        <taxon>Flavobacteriales</taxon>
        <taxon>Weeksellaceae</taxon>
        <taxon>Chryseobacterium group</taxon>
        <taxon>Chryseobacterium</taxon>
    </lineage>
</organism>
<dbReference type="RefSeq" id="WP_230670243.1">
    <property type="nucleotide sequence ID" value="NZ_JAJNAY010000001.1"/>
</dbReference>
<dbReference type="EMBL" id="JAJNAY010000001">
    <property type="protein sequence ID" value="MCD1118004.1"/>
    <property type="molecule type" value="Genomic_DNA"/>
</dbReference>
<feature type="domain" description="M23ase beta-sheet core" evidence="2">
    <location>
        <begin position="50"/>
        <end position="131"/>
    </location>
</feature>
<dbReference type="InterPro" id="IPR016047">
    <property type="entry name" value="M23ase_b-sheet_dom"/>
</dbReference>
<proteinExistence type="predicted"/>
<dbReference type="AlphaFoldDB" id="A0A9Q3YWI4"/>
<dbReference type="Pfam" id="PF01551">
    <property type="entry name" value="Peptidase_M23"/>
    <property type="match status" value="1"/>
</dbReference>
<dbReference type="Gene3D" id="2.70.70.10">
    <property type="entry name" value="Glucose Permease (Domain IIA)"/>
    <property type="match status" value="1"/>
</dbReference>
<feature type="signal peptide" evidence="1">
    <location>
        <begin position="1"/>
        <end position="19"/>
    </location>
</feature>
<evidence type="ECO:0000259" key="2">
    <source>
        <dbReference type="Pfam" id="PF01551"/>
    </source>
</evidence>
<protein>
    <submittedName>
        <fullName evidence="3">M23 family metallopeptidase</fullName>
    </submittedName>
</protein>
<dbReference type="CDD" id="cd12797">
    <property type="entry name" value="M23_peptidase"/>
    <property type="match status" value="1"/>
</dbReference>
<sequence>MKVKYLFITVLSFNCLLFSQLPCPLISGTIPTPKRNCFNVSDETLYTIKSENHKVVCISEGMVSSILSHSDNTKTLIIRNNDDLYVYSNLDVILFKSKDKIEKNQLIGYATQDKDEEKYILQFQFWKKAESSKVDLNCSKSY</sequence>
<dbReference type="Proteomes" id="UP001108025">
    <property type="component" value="Unassembled WGS sequence"/>
</dbReference>
<accession>A0A9Q3YWI4</accession>
<name>A0A9Q3YWI4_9FLAO</name>
<evidence type="ECO:0000256" key="1">
    <source>
        <dbReference type="SAM" id="SignalP"/>
    </source>
</evidence>